<dbReference type="InterPro" id="IPR001296">
    <property type="entry name" value="Glyco_trans_1"/>
</dbReference>
<proteinExistence type="predicted"/>
<reference evidence="2 3" key="1">
    <citation type="submission" date="2020-12" db="EMBL/GenBank/DDBJ databases">
        <title>FDA dAtabase for Regulatory Grade micrObial Sequences (FDA-ARGOS): Supporting development and validation of Infectious Disease Dx tests.</title>
        <authorList>
            <person name="Sproer C."/>
            <person name="Gronow S."/>
            <person name="Severitt S."/>
            <person name="Schroder I."/>
            <person name="Tallon L."/>
            <person name="Sadzewicz L."/>
            <person name="Zhao X."/>
            <person name="Boylan J."/>
            <person name="Ott S."/>
            <person name="Bowen H."/>
            <person name="Vavikolanu K."/>
            <person name="Mehta A."/>
            <person name="Aluvathingal J."/>
            <person name="Nadendla S."/>
            <person name="Lowell S."/>
            <person name="Myers T."/>
            <person name="Yan Y."/>
            <person name="Sichtig H."/>
        </authorList>
    </citation>
    <scope>NUCLEOTIDE SEQUENCE [LARGE SCALE GENOMIC DNA]</scope>
    <source>
        <strain evidence="2 3">FDAARGOS_877</strain>
    </source>
</reference>
<organism evidence="2 3">
    <name type="scientific">Stutzerimonas frequens</name>
    <dbReference type="NCBI Taxonomy" id="2968969"/>
    <lineage>
        <taxon>Bacteria</taxon>
        <taxon>Pseudomonadati</taxon>
        <taxon>Pseudomonadota</taxon>
        <taxon>Gammaproteobacteria</taxon>
        <taxon>Pseudomonadales</taxon>
        <taxon>Pseudomonadaceae</taxon>
        <taxon>Stutzerimonas</taxon>
    </lineage>
</organism>
<evidence type="ECO:0000313" key="2">
    <source>
        <dbReference type="EMBL" id="QPT17068.1"/>
    </source>
</evidence>
<dbReference type="SUPFAM" id="SSF53756">
    <property type="entry name" value="UDP-Glycosyltransferase/glycogen phosphorylase"/>
    <property type="match status" value="1"/>
</dbReference>
<evidence type="ECO:0000313" key="3">
    <source>
        <dbReference type="Proteomes" id="UP000595058"/>
    </source>
</evidence>
<dbReference type="EMBL" id="CP065720">
    <property type="protein sequence ID" value="QPT17068.1"/>
    <property type="molecule type" value="Genomic_DNA"/>
</dbReference>
<dbReference type="RefSeq" id="WP_102840246.1">
    <property type="nucleotide sequence ID" value="NZ_CP065720.1"/>
</dbReference>
<dbReference type="CDD" id="cd03801">
    <property type="entry name" value="GT4_PimA-like"/>
    <property type="match status" value="1"/>
</dbReference>
<gene>
    <name evidence="2" type="ORF">I6G34_16860</name>
</gene>
<dbReference type="Gene3D" id="3.40.50.2000">
    <property type="entry name" value="Glycogen Phosphorylase B"/>
    <property type="match status" value="2"/>
</dbReference>
<name>A0ABX6XSP1_9GAMM</name>
<dbReference type="PANTHER" id="PTHR12526">
    <property type="entry name" value="GLYCOSYLTRANSFERASE"/>
    <property type="match status" value="1"/>
</dbReference>
<accession>A0ABX6XSP1</accession>
<protein>
    <submittedName>
        <fullName evidence="2">Glycosyltransferase family 4 protein</fullName>
    </submittedName>
</protein>
<keyword evidence="3" id="KW-1185">Reference proteome</keyword>
<feature type="domain" description="Glycosyl transferase family 1" evidence="1">
    <location>
        <begin position="181"/>
        <end position="332"/>
    </location>
</feature>
<dbReference type="GeneID" id="75215000"/>
<dbReference type="Pfam" id="PF00534">
    <property type="entry name" value="Glycos_transf_1"/>
    <property type="match status" value="1"/>
</dbReference>
<dbReference type="Proteomes" id="UP000595058">
    <property type="component" value="Chromosome"/>
</dbReference>
<sequence length="366" mass="41239">MRVAYITRTTYGVLGGGASYFFPEKISQFAEVMVIAPTPKKGNEKVIMPVGRVRVCSVPAGQGEDALYQVYRLLADFRPDVVHVFHSPNCLFYVQKLKGVLPSAKWVLDFRSPPIIPAWRDRLRVRFRYFACQMLYDHIFTHSHRTISQNLPLRIRRVREVCPGVELASIGGRHESCGGSPERFVYIGSVTASRRLDILVDAFVTWSRQLRKPVHLDIYGAGNALDELRARVSQAGGESCVVFHGAIDQQSLLEKLPGYDVGVAYVPDDLFAKAPSLKSLEYAAAGIRILASDTVGHRDYAKRFGFQFAFFRNDIRSIVAALDRIYCDSESLSDPAVNLQCVERFDWSSIVRDQLLPAYKEMTQHD</sequence>
<evidence type="ECO:0000259" key="1">
    <source>
        <dbReference type="Pfam" id="PF00534"/>
    </source>
</evidence>